<dbReference type="Gene3D" id="1.10.3290.10">
    <property type="entry name" value="Fido-like domain"/>
    <property type="match status" value="1"/>
</dbReference>
<keyword evidence="2" id="KW-0548">Nucleotidyltransferase</keyword>
<gene>
    <name evidence="8" type="ORF">ERS852397_01310</name>
</gene>
<evidence type="ECO:0000313" key="8">
    <source>
        <dbReference type="EMBL" id="CUO07734.1"/>
    </source>
</evidence>
<evidence type="ECO:0000256" key="2">
    <source>
        <dbReference type="ARBA" id="ARBA00022695"/>
    </source>
</evidence>
<dbReference type="SUPFAM" id="SSF140931">
    <property type="entry name" value="Fic-like"/>
    <property type="match status" value="1"/>
</dbReference>
<dbReference type="PANTHER" id="PTHR39560">
    <property type="entry name" value="PROTEIN ADENYLYLTRANSFERASE FIC-RELATED"/>
    <property type="match status" value="1"/>
</dbReference>
<dbReference type="STRING" id="338188.ERS852397_01310"/>
<dbReference type="GO" id="GO:0005524">
    <property type="term" value="F:ATP binding"/>
    <property type="evidence" value="ECO:0007669"/>
    <property type="project" value="UniProtKB-KW"/>
</dbReference>
<evidence type="ECO:0000256" key="3">
    <source>
        <dbReference type="ARBA" id="ARBA00022741"/>
    </source>
</evidence>
<protein>
    <recommendedName>
        <fullName evidence="5">protein adenylyltransferase</fullName>
        <ecNumber evidence="5">2.7.7.108</ecNumber>
    </recommendedName>
</protein>
<dbReference type="AlphaFoldDB" id="A0A174C3M1"/>
<dbReference type="GO" id="GO:0070733">
    <property type="term" value="F:AMPylase activity"/>
    <property type="evidence" value="ECO:0007669"/>
    <property type="project" value="UniProtKB-EC"/>
</dbReference>
<keyword evidence="4" id="KW-0067">ATP-binding</keyword>
<evidence type="ECO:0000256" key="1">
    <source>
        <dbReference type="ARBA" id="ARBA00022679"/>
    </source>
</evidence>
<reference evidence="8 9" key="1">
    <citation type="submission" date="2015-09" db="EMBL/GenBank/DDBJ databases">
        <authorList>
            <consortium name="Pathogen Informatics"/>
        </authorList>
    </citation>
    <scope>NUCLEOTIDE SEQUENCE [LARGE SCALE GENOMIC DNA]</scope>
    <source>
        <strain evidence="8 9">2789STDY5608840</strain>
    </source>
</reference>
<evidence type="ECO:0000256" key="4">
    <source>
        <dbReference type="ARBA" id="ARBA00022840"/>
    </source>
</evidence>
<dbReference type="Proteomes" id="UP000095517">
    <property type="component" value="Unassembled WGS sequence"/>
</dbReference>
<evidence type="ECO:0000313" key="9">
    <source>
        <dbReference type="Proteomes" id="UP000095517"/>
    </source>
</evidence>
<dbReference type="GO" id="GO:0051302">
    <property type="term" value="P:regulation of cell division"/>
    <property type="evidence" value="ECO:0007669"/>
    <property type="project" value="TreeGrafter"/>
</dbReference>
<evidence type="ECO:0000256" key="7">
    <source>
        <dbReference type="ARBA" id="ARBA00048696"/>
    </source>
</evidence>
<sequence>MNTNEIDKLSFCKAHALFETGDIDRIEVGTVKGLCDIHRYLFDGLYRFAGQVRTLNIVKGNFRFANCMYLDVMLPVIEKMPETKFEEIIAKYI</sequence>
<dbReference type="EMBL" id="CYZH01000006">
    <property type="protein sequence ID" value="CUO07734.1"/>
    <property type="molecule type" value="Genomic_DNA"/>
</dbReference>
<dbReference type="EC" id="2.7.7.108" evidence="5"/>
<accession>A0A174C3M1</accession>
<comment type="catalytic activity">
    <reaction evidence="6">
        <text>L-threonyl-[protein] + ATP = 3-O-(5'-adenylyl)-L-threonyl-[protein] + diphosphate</text>
        <dbReference type="Rhea" id="RHEA:54292"/>
        <dbReference type="Rhea" id="RHEA-COMP:11060"/>
        <dbReference type="Rhea" id="RHEA-COMP:13847"/>
        <dbReference type="ChEBI" id="CHEBI:30013"/>
        <dbReference type="ChEBI" id="CHEBI:30616"/>
        <dbReference type="ChEBI" id="CHEBI:33019"/>
        <dbReference type="ChEBI" id="CHEBI:138113"/>
        <dbReference type="EC" id="2.7.7.108"/>
    </reaction>
</comment>
<evidence type="ECO:0000256" key="5">
    <source>
        <dbReference type="ARBA" id="ARBA00034531"/>
    </source>
</evidence>
<evidence type="ECO:0000256" key="6">
    <source>
        <dbReference type="ARBA" id="ARBA00047939"/>
    </source>
</evidence>
<dbReference type="InterPro" id="IPR036597">
    <property type="entry name" value="Fido-like_dom_sf"/>
</dbReference>
<comment type="catalytic activity">
    <reaction evidence="7">
        <text>L-tyrosyl-[protein] + ATP = O-(5'-adenylyl)-L-tyrosyl-[protein] + diphosphate</text>
        <dbReference type="Rhea" id="RHEA:54288"/>
        <dbReference type="Rhea" id="RHEA-COMP:10136"/>
        <dbReference type="Rhea" id="RHEA-COMP:13846"/>
        <dbReference type="ChEBI" id="CHEBI:30616"/>
        <dbReference type="ChEBI" id="CHEBI:33019"/>
        <dbReference type="ChEBI" id="CHEBI:46858"/>
        <dbReference type="ChEBI" id="CHEBI:83624"/>
        <dbReference type="EC" id="2.7.7.108"/>
    </reaction>
</comment>
<keyword evidence="3" id="KW-0547">Nucleotide-binding</keyword>
<proteinExistence type="predicted"/>
<name>A0A174C3M1_9BACE</name>
<dbReference type="PANTHER" id="PTHR39560:SF1">
    <property type="entry name" value="PROTEIN ADENYLYLTRANSFERASE FIC-RELATED"/>
    <property type="match status" value="1"/>
</dbReference>
<organism evidence="8 9">
    <name type="scientific">Bacteroides finegoldii</name>
    <dbReference type="NCBI Taxonomy" id="338188"/>
    <lineage>
        <taxon>Bacteria</taxon>
        <taxon>Pseudomonadati</taxon>
        <taxon>Bacteroidota</taxon>
        <taxon>Bacteroidia</taxon>
        <taxon>Bacteroidales</taxon>
        <taxon>Bacteroidaceae</taxon>
        <taxon>Bacteroides</taxon>
    </lineage>
</organism>
<keyword evidence="1" id="KW-0808">Transferase</keyword>